<dbReference type="AlphaFoldDB" id="A0AAV0WDZ4"/>
<protein>
    <submittedName>
        <fullName evidence="2">Uncharacterized protein</fullName>
    </submittedName>
</protein>
<comment type="caution">
    <text evidence="2">The sequence shown here is derived from an EMBL/GenBank/DDBJ whole genome shotgun (WGS) entry which is preliminary data.</text>
</comment>
<accession>A0AAV0WDZ4</accession>
<dbReference type="EMBL" id="CARXXK010000002">
    <property type="protein sequence ID" value="CAI6354010.1"/>
    <property type="molecule type" value="Genomic_DNA"/>
</dbReference>
<name>A0AAV0WDZ4_9HEMI</name>
<organism evidence="2 3">
    <name type="scientific">Macrosiphum euphorbiae</name>
    <name type="common">potato aphid</name>
    <dbReference type="NCBI Taxonomy" id="13131"/>
    <lineage>
        <taxon>Eukaryota</taxon>
        <taxon>Metazoa</taxon>
        <taxon>Ecdysozoa</taxon>
        <taxon>Arthropoda</taxon>
        <taxon>Hexapoda</taxon>
        <taxon>Insecta</taxon>
        <taxon>Pterygota</taxon>
        <taxon>Neoptera</taxon>
        <taxon>Paraneoptera</taxon>
        <taxon>Hemiptera</taxon>
        <taxon>Sternorrhyncha</taxon>
        <taxon>Aphidomorpha</taxon>
        <taxon>Aphidoidea</taxon>
        <taxon>Aphididae</taxon>
        <taxon>Macrosiphini</taxon>
        <taxon>Macrosiphum</taxon>
    </lineage>
</organism>
<proteinExistence type="predicted"/>
<sequence>MSASFTPAAGPPTLHPVRRQSSPPPAVTSANVGTNTQPPSPPMTIGTTAFRRDPVQRPCASVREAEEK</sequence>
<dbReference type="Proteomes" id="UP001160148">
    <property type="component" value="Unassembled WGS sequence"/>
</dbReference>
<reference evidence="2 3" key="1">
    <citation type="submission" date="2023-01" db="EMBL/GenBank/DDBJ databases">
        <authorList>
            <person name="Whitehead M."/>
        </authorList>
    </citation>
    <scope>NUCLEOTIDE SEQUENCE [LARGE SCALE GENOMIC DNA]</scope>
</reference>
<feature type="region of interest" description="Disordered" evidence="1">
    <location>
        <begin position="1"/>
        <end position="68"/>
    </location>
</feature>
<feature type="compositionally biased region" description="Polar residues" evidence="1">
    <location>
        <begin position="28"/>
        <end position="37"/>
    </location>
</feature>
<evidence type="ECO:0000256" key="1">
    <source>
        <dbReference type="SAM" id="MobiDB-lite"/>
    </source>
</evidence>
<evidence type="ECO:0000313" key="2">
    <source>
        <dbReference type="EMBL" id="CAI6354010.1"/>
    </source>
</evidence>
<keyword evidence="3" id="KW-1185">Reference proteome</keyword>
<evidence type="ECO:0000313" key="3">
    <source>
        <dbReference type="Proteomes" id="UP001160148"/>
    </source>
</evidence>
<gene>
    <name evidence="2" type="ORF">MEUPH1_LOCUS10063</name>
</gene>